<comment type="caution">
    <text evidence="3">The sequence shown here is derived from an EMBL/GenBank/DDBJ whole genome shotgun (WGS) entry which is preliminary data.</text>
</comment>
<feature type="region of interest" description="Disordered" evidence="1">
    <location>
        <begin position="151"/>
        <end position="236"/>
    </location>
</feature>
<dbReference type="PANTHER" id="PTHR12287">
    <property type="entry name" value="EPIDERMAL GROWTH FACTOR RECEPTOR KINASE SUBSTRATE EPS8-RELATED PROTEIN"/>
    <property type="match status" value="1"/>
</dbReference>
<evidence type="ECO:0000256" key="1">
    <source>
        <dbReference type="SAM" id="MobiDB-lite"/>
    </source>
</evidence>
<evidence type="ECO:0000313" key="4">
    <source>
        <dbReference type="Proteomes" id="UP000499080"/>
    </source>
</evidence>
<evidence type="ECO:0000313" key="3">
    <source>
        <dbReference type="EMBL" id="GBN63063.1"/>
    </source>
</evidence>
<sequence length="236" mass="27298">MQVQPFVNSNIIFIQHQHIITVSIASIRCHSRLDKLFDTGVAIHTYITICYAKLKSHIHDPNAPELVHFLFTPLALIVDAARDSNYSSTLASRVVAPLLTRDAIELLMNCCTSKESDLWHSLGDSWVTPREHWEGFEGSYHPVFSDGWAPENPFSEEIPKPKKDDGHRSHEEAEARHQDFRVSSRQDRYGNDFYYNEQKERPVSPMLSSELPHSTFENRYYDNGPAELPRRQMFDR</sequence>
<dbReference type="GO" id="GO:0003779">
    <property type="term" value="F:actin binding"/>
    <property type="evidence" value="ECO:0007669"/>
    <property type="project" value="TreeGrafter"/>
</dbReference>
<dbReference type="GO" id="GO:0005886">
    <property type="term" value="C:plasma membrane"/>
    <property type="evidence" value="ECO:0007669"/>
    <property type="project" value="TreeGrafter"/>
</dbReference>
<feature type="domain" description="EPS8 spectrin-like" evidence="2">
    <location>
        <begin position="51"/>
        <end position="134"/>
    </location>
</feature>
<keyword evidence="3" id="KW-0418">Kinase</keyword>
<dbReference type="InterPro" id="IPR055093">
    <property type="entry name" value="EPS8_2nd"/>
</dbReference>
<dbReference type="Proteomes" id="UP000499080">
    <property type="component" value="Unassembled WGS sequence"/>
</dbReference>
<evidence type="ECO:0000259" key="2">
    <source>
        <dbReference type="Pfam" id="PF22975"/>
    </source>
</evidence>
<accession>A0A4Y2QID3</accession>
<reference evidence="3 4" key="1">
    <citation type="journal article" date="2019" name="Sci. Rep.">
        <title>Orb-weaving spider Araneus ventricosus genome elucidates the spidroin gene catalogue.</title>
        <authorList>
            <person name="Kono N."/>
            <person name="Nakamura H."/>
            <person name="Ohtoshi R."/>
            <person name="Moran D.A.P."/>
            <person name="Shinohara A."/>
            <person name="Yoshida Y."/>
            <person name="Fujiwara M."/>
            <person name="Mori M."/>
            <person name="Tomita M."/>
            <person name="Arakawa K."/>
        </authorList>
    </citation>
    <scope>NUCLEOTIDE SEQUENCE [LARGE SCALE GENOMIC DNA]</scope>
</reference>
<name>A0A4Y2QID3_ARAVE</name>
<keyword evidence="4" id="KW-1185">Reference proteome</keyword>
<dbReference type="PANTHER" id="PTHR12287:SF23">
    <property type="entry name" value="AROUSER, ISOFORM A-RELATED"/>
    <property type="match status" value="1"/>
</dbReference>
<organism evidence="3 4">
    <name type="scientific">Araneus ventricosus</name>
    <name type="common">Orbweaver spider</name>
    <name type="synonym">Epeira ventricosa</name>
    <dbReference type="NCBI Taxonomy" id="182803"/>
    <lineage>
        <taxon>Eukaryota</taxon>
        <taxon>Metazoa</taxon>
        <taxon>Ecdysozoa</taxon>
        <taxon>Arthropoda</taxon>
        <taxon>Chelicerata</taxon>
        <taxon>Arachnida</taxon>
        <taxon>Araneae</taxon>
        <taxon>Araneomorphae</taxon>
        <taxon>Entelegynae</taxon>
        <taxon>Araneoidea</taxon>
        <taxon>Araneidae</taxon>
        <taxon>Araneus</taxon>
    </lineage>
</organism>
<dbReference type="GO" id="GO:0007266">
    <property type="term" value="P:Rho protein signal transduction"/>
    <property type="evidence" value="ECO:0007669"/>
    <property type="project" value="TreeGrafter"/>
</dbReference>
<feature type="compositionally biased region" description="Basic and acidic residues" evidence="1">
    <location>
        <begin position="157"/>
        <end position="190"/>
    </location>
</feature>
<dbReference type="OrthoDB" id="4680325at2759"/>
<keyword evidence="3" id="KW-0808">Transferase</keyword>
<proteinExistence type="predicted"/>
<dbReference type="Pfam" id="PF22975">
    <property type="entry name" value="EPS8_2nd"/>
    <property type="match status" value="1"/>
</dbReference>
<keyword evidence="3" id="KW-0675">Receptor</keyword>
<gene>
    <name evidence="3" type="primary">Eps8_2</name>
    <name evidence="3" type="ORF">AVEN_150997_1</name>
</gene>
<dbReference type="GO" id="GO:0016301">
    <property type="term" value="F:kinase activity"/>
    <property type="evidence" value="ECO:0007669"/>
    <property type="project" value="UniProtKB-KW"/>
</dbReference>
<dbReference type="EMBL" id="BGPR01013967">
    <property type="protein sequence ID" value="GBN63063.1"/>
    <property type="molecule type" value="Genomic_DNA"/>
</dbReference>
<dbReference type="InterPro" id="IPR039801">
    <property type="entry name" value="EPS8-like"/>
</dbReference>
<dbReference type="AlphaFoldDB" id="A0A4Y2QID3"/>
<protein>
    <submittedName>
        <fullName evidence="3">Epidermal growth factor receptor kinase substrate 8</fullName>
    </submittedName>
</protein>
<dbReference type="GO" id="GO:0035023">
    <property type="term" value="P:regulation of Rho protein signal transduction"/>
    <property type="evidence" value="ECO:0007669"/>
    <property type="project" value="TreeGrafter"/>
</dbReference>